<feature type="compositionally biased region" description="Polar residues" evidence="1">
    <location>
        <begin position="25"/>
        <end position="37"/>
    </location>
</feature>
<feature type="compositionally biased region" description="Low complexity" evidence="1">
    <location>
        <begin position="38"/>
        <end position="54"/>
    </location>
</feature>
<feature type="region of interest" description="Disordered" evidence="1">
    <location>
        <begin position="24"/>
        <end position="54"/>
    </location>
</feature>
<dbReference type="Proteomes" id="UP000215027">
    <property type="component" value="Chromosome I"/>
</dbReference>
<reference evidence="3" key="1">
    <citation type="submission" date="2016-01" db="EMBL/GenBank/DDBJ databases">
        <authorList>
            <person name="Mcilroy J.S."/>
            <person name="Karst M S."/>
            <person name="Albertsen M."/>
        </authorList>
    </citation>
    <scope>NUCLEOTIDE SEQUENCE</scope>
    <source>
        <strain evidence="3">Cfx-K</strain>
    </source>
</reference>
<dbReference type="KEGG" id="pbf:CFX0092_A2891"/>
<evidence type="ECO:0000313" key="3">
    <source>
        <dbReference type="EMBL" id="CUS04769.2"/>
    </source>
</evidence>
<evidence type="ECO:0000256" key="2">
    <source>
        <dbReference type="SAM" id="SignalP"/>
    </source>
</evidence>
<proteinExistence type="predicted"/>
<accession>A0A160T5L1</accession>
<keyword evidence="2" id="KW-0732">Signal</keyword>
<dbReference type="OrthoDB" id="108903at2"/>
<name>A0A160T5L1_9CHLR</name>
<dbReference type="PROSITE" id="PS51257">
    <property type="entry name" value="PROKAR_LIPOPROTEIN"/>
    <property type="match status" value="1"/>
</dbReference>
<dbReference type="AlphaFoldDB" id="A0A160T5L1"/>
<dbReference type="InterPro" id="IPR011042">
    <property type="entry name" value="6-blade_b-propeller_TolB-like"/>
</dbReference>
<protein>
    <submittedName>
        <fullName evidence="3">Uncharacterized protein</fullName>
    </submittedName>
</protein>
<sequence length="455" mass="49081">MKNQFRYALSIVLLVLALAGCASPPVTTEQTPSSTVMPTAAATHRPTATNRPALTERVATPAPTDTVAAPPATAAPKPLAGNLILYASAVDLSVASAPNGRMGRYFAFRTLPTLPFLDPAFFDAFYGMTENMDPIGLFLLDFRPRLSPDGRFILLSGLTSYPDGGREGTGTWLIDLDGGTARRLLPDGKIASWNPASDAIAYGEGDALYTLSTAEGAEPQRLFQHPDLWPQYAYWSPDGQWIAALTSTESAAYDTGYAATYWLVPAAGGPARELTTQAAGAMEYVSTDVSWSPDGQFLLARNRVFDLAGNLLSPDYPGRVDWLPDESTLLSNSNDGLRILTIAGEEIARISEGYFNEAWAFSRDGRQLAYALPRDEAGMAVAVYDLDRGENRVIGVVPGALNMDLLRWSADDTQLIAGVFLETGHEIWTLAAEPGGATERLLEDAELIEVFLHRP</sequence>
<dbReference type="Gene3D" id="2.120.10.30">
    <property type="entry name" value="TolB, C-terminal domain"/>
    <property type="match status" value="2"/>
</dbReference>
<dbReference type="EMBL" id="LN890655">
    <property type="protein sequence ID" value="CUS04769.2"/>
    <property type="molecule type" value="Genomic_DNA"/>
</dbReference>
<evidence type="ECO:0000256" key="1">
    <source>
        <dbReference type="SAM" id="MobiDB-lite"/>
    </source>
</evidence>
<feature type="chain" id="PRO_5008240599" evidence="2">
    <location>
        <begin position="29"/>
        <end position="455"/>
    </location>
</feature>
<keyword evidence="4" id="KW-1185">Reference proteome</keyword>
<evidence type="ECO:0000313" key="4">
    <source>
        <dbReference type="Proteomes" id="UP000215027"/>
    </source>
</evidence>
<feature type="signal peptide" evidence="2">
    <location>
        <begin position="1"/>
        <end position="28"/>
    </location>
</feature>
<gene>
    <name evidence="3" type="ORF">CFX0092_A2891</name>
</gene>
<dbReference type="SUPFAM" id="SSF82171">
    <property type="entry name" value="DPP6 N-terminal domain-like"/>
    <property type="match status" value="1"/>
</dbReference>
<organism evidence="3 4">
    <name type="scientific">Candidatus Promineifilum breve</name>
    <dbReference type="NCBI Taxonomy" id="1806508"/>
    <lineage>
        <taxon>Bacteria</taxon>
        <taxon>Bacillati</taxon>
        <taxon>Chloroflexota</taxon>
        <taxon>Ardenticatenia</taxon>
        <taxon>Candidatus Promineifilales</taxon>
        <taxon>Candidatus Promineifilaceae</taxon>
        <taxon>Candidatus Promineifilum</taxon>
    </lineage>
</organism>
<dbReference type="RefSeq" id="WP_157913166.1">
    <property type="nucleotide sequence ID" value="NZ_LN890655.1"/>
</dbReference>